<gene>
    <name evidence="1" type="ORF">BV25DRAFT_1826240</name>
</gene>
<protein>
    <submittedName>
        <fullName evidence="1">Uncharacterized protein</fullName>
    </submittedName>
</protein>
<evidence type="ECO:0000313" key="1">
    <source>
        <dbReference type="EMBL" id="KAI0061948.1"/>
    </source>
</evidence>
<comment type="caution">
    <text evidence="1">The sequence shown here is derived from an EMBL/GenBank/DDBJ whole genome shotgun (WGS) entry which is preliminary data.</text>
</comment>
<dbReference type="Proteomes" id="UP000814140">
    <property type="component" value="Unassembled WGS sequence"/>
</dbReference>
<name>A0ACB8SZJ2_9AGAM</name>
<reference evidence="1" key="1">
    <citation type="submission" date="2021-03" db="EMBL/GenBank/DDBJ databases">
        <authorList>
            <consortium name="DOE Joint Genome Institute"/>
            <person name="Ahrendt S."/>
            <person name="Looney B.P."/>
            <person name="Miyauchi S."/>
            <person name="Morin E."/>
            <person name="Drula E."/>
            <person name="Courty P.E."/>
            <person name="Chicoki N."/>
            <person name="Fauchery L."/>
            <person name="Kohler A."/>
            <person name="Kuo A."/>
            <person name="Labutti K."/>
            <person name="Pangilinan J."/>
            <person name="Lipzen A."/>
            <person name="Riley R."/>
            <person name="Andreopoulos W."/>
            <person name="He G."/>
            <person name="Johnson J."/>
            <person name="Barry K.W."/>
            <person name="Grigoriev I.V."/>
            <person name="Nagy L."/>
            <person name="Hibbett D."/>
            <person name="Henrissat B."/>
            <person name="Matheny P.B."/>
            <person name="Labbe J."/>
            <person name="Martin F."/>
        </authorList>
    </citation>
    <scope>NUCLEOTIDE SEQUENCE</scope>
    <source>
        <strain evidence="1">HHB10654</strain>
    </source>
</reference>
<reference evidence="1" key="2">
    <citation type="journal article" date="2022" name="New Phytol.">
        <title>Evolutionary transition to the ectomycorrhizal habit in the genomes of a hyperdiverse lineage of mushroom-forming fungi.</title>
        <authorList>
            <person name="Looney B."/>
            <person name="Miyauchi S."/>
            <person name="Morin E."/>
            <person name="Drula E."/>
            <person name="Courty P.E."/>
            <person name="Kohler A."/>
            <person name="Kuo A."/>
            <person name="LaButti K."/>
            <person name="Pangilinan J."/>
            <person name="Lipzen A."/>
            <person name="Riley R."/>
            <person name="Andreopoulos W."/>
            <person name="He G."/>
            <person name="Johnson J."/>
            <person name="Nolan M."/>
            <person name="Tritt A."/>
            <person name="Barry K.W."/>
            <person name="Grigoriev I.V."/>
            <person name="Nagy L.G."/>
            <person name="Hibbett D."/>
            <person name="Henrissat B."/>
            <person name="Matheny P.B."/>
            <person name="Labbe J."/>
            <person name="Martin F.M."/>
        </authorList>
    </citation>
    <scope>NUCLEOTIDE SEQUENCE</scope>
    <source>
        <strain evidence="1">HHB10654</strain>
    </source>
</reference>
<keyword evidence="2" id="KW-1185">Reference proteome</keyword>
<sequence>MFSKPKYEHSRDIRDDWIWEKEQEDKWFPAPEGWQTFYQHWHELSSANIFDTVTNFPYTLSLSPSPKEAPTFVLKLTDDKLLVRESYDLMFKRISELRETRWRSGVVVTGQSGIGKSAFVAYIAIILLVQNQPFVLCRGRAVYLFFDGKVHKAKSHTNFHFDDIPTSKGRHPMWALVDTDESREGITGGITTCSIFPTHIASPNPDHYRGWVKERDARIWGLPLWSREELIAGLECLYNYDQLLAEVEEIITKNERPATGNRHVRYIWHARTSLLEQRGLKLGHKDEMNLSTIAVSARDVIVAMLDLAITTVGFAVRDVYTAVGQYPTIFESETAELTFEDLHRLAESFAEQGFAHTVPHAIIAVSPIDSVDMYKDDSFTITFKSTKLMEKMLQRPEDTENAKVAEFSGLLRAYPRASALGGVFFEVMAHHYICGGPRVKLGEMKRVQGSARTPTYSTVPDGLGFVQLQPRKTKSIDFDRNVSFDIDNVYYRLGASNKVSFDSFFIEYDDRKRRGIVWALRMTTAMTHVDPWEDDISFIVGKVSRQMAERWSSKSRWMAAAKKRPIIIKHVLVCPEDGQTRMWNLSLNYNFTHRREFYWLPIPITRR</sequence>
<dbReference type="EMBL" id="MU277210">
    <property type="protein sequence ID" value="KAI0061948.1"/>
    <property type="molecule type" value="Genomic_DNA"/>
</dbReference>
<accession>A0ACB8SZJ2</accession>
<proteinExistence type="predicted"/>
<evidence type="ECO:0000313" key="2">
    <source>
        <dbReference type="Proteomes" id="UP000814140"/>
    </source>
</evidence>
<organism evidence="1 2">
    <name type="scientific">Artomyces pyxidatus</name>
    <dbReference type="NCBI Taxonomy" id="48021"/>
    <lineage>
        <taxon>Eukaryota</taxon>
        <taxon>Fungi</taxon>
        <taxon>Dikarya</taxon>
        <taxon>Basidiomycota</taxon>
        <taxon>Agaricomycotina</taxon>
        <taxon>Agaricomycetes</taxon>
        <taxon>Russulales</taxon>
        <taxon>Auriscalpiaceae</taxon>
        <taxon>Artomyces</taxon>
    </lineage>
</organism>